<keyword evidence="3" id="KW-1185">Reference proteome</keyword>
<dbReference type="Proteomes" id="UP000287033">
    <property type="component" value="Unassembled WGS sequence"/>
</dbReference>
<name>A0A401RGT8_CHIPU</name>
<dbReference type="EMBL" id="BEZZ01001308">
    <property type="protein sequence ID" value="GCC17351.1"/>
    <property type="molecule type" value="Genomic_DNA"/>
</dbReference>
<gene>
    <name evidence="2" type="ORF">chiPu_0017533</name>
</gene>
<protein>
    <submittedName>
        <fullName evidence="2">Uncharacterized protein</fullName>
    </submittedName>
</protein>
<sequence length="71" mass="7436">MAATRKRLQPRLLPGDPRSGSAADQSWGRGRTGGSRLRRPERPMRGGRGRGHGGGGANGGFRCPVAGRGWG</sequence>
<feature type="region of interest" description="Disordered" evidence="1">
    <location>
        <begin position="1"/>
        <end position="71"/>
    </location>
</feature>
<evidence type="ECO:0000313" key="3">
    <source>
        <dbReference type="Proteomes" id="UP000287033"/>
    </source>
</evidence>
<evidence type="ECO:0000313" key="2">
    <source>
        <dbReference type="EMBL" id="GCC17351.1"/>
    </source>
</evidence>
<proteinExistence type="predicted"/>
<organism evidence="2 3">
    <name type="scientific">Chiloscyllium punctatum</name>
    <name type="common">Brownbanded bambooshark</name>
    <name type="synonym">Hemiscyllium punctatum</name>
    <dbReference type="NCBI Taxonomy" id="137246"/>
    <lineage>
        <taxon>Eukaryota</taxon>
        <taxon>Metazoa</taxon>
        <taxon>Chordata</taxon>
        <taxon>Craniata</taxon>
        <taxon>Vertebrata</taxon>
        <taxon>Chondrichthyes</taxon>
        <taxon>Elasmobranchii</taxon>
        <taxon>Galeomorphii</taxon>
        <taxon>Galeoidea</taxon>
        <taxon>Orectolobiformes</taxon>
        <taxon>Hemiscylliidae</taxon>
        <taxon>Chiloscyllium</taxon>
    </lineage>
</organism>
<reference evidence="2 3" key="1">
    <citation type="journal article" date="2018" name="Nat. Ecol. Evol.">
        <title>Shark genomes provide insights into elasmobranch evolution and the origin of vertebrates.</title>
        <authorList>
            <person name="Hara Y"/>
            <person name="Yamaguchi K"/>
            <person name="Onimaru K"/>
            <person name="Kadota M"/>
            <person name="Koyanagi M"/>
            <person name="Keeley SD"/>
            <person name="Tatsumi K"/>
            <person name="Tanaka K"/>
            <person name="Motone F"/>
            <person name="Kageyama Y"/>
            <person name="Nozu R"/>
            <person name="Adachi N"/>
            <person name="Nishimura O"/>
            <person name="Nakagawa R"/>
            <person name="Tanegashima C"/>
            <person name="Kiyatake I"/>
            <person name="Matsumoto R"/>
            <person name="Murakumo K"/>
            <person name="Nishida K"/>
            <person name="Terakita A"/>
            <person name="Kuratani S"/>
            <person name="Sato K"/>
            <person name="Hyodo S Kuraku.S."/>
        </authorList>
    </citation>
    <scope>NUCLEOTIDE SEQUENCE [LARGE SCALE GENOMIC DNA]</scope>
</reference>
<evidence type="ECO:0000256" key="1">
    <source>
        <dbReference type="SAM" id="MobiDB-lite"/>
    </source>
</evidence>
<dbReference type="AlphaFoldDB" id="A0A401RGT8"/>
<comment type="caution">
    <text evidence="2">The sequence shown here is derived from an EMBL/GenBank/DDBJ whole genome shotgun (WGS) entry which is preliminary data.</text>
</comment>
<accession>A0A401RGT8</accession>